<dbReference type="Proteomes" id="UP000887579">
    <property type="component" value="Unplaced"/>
</dbReference>
<evidence type="ECO:0000313" key="1">
    <source>
        <dbReference type="Proteomes" id="UP000887579"/>
    </source>
</evidence>
<accession>A0AC34FUD8</accession>
<organism evidence="1 2">
    <name type="scientific">Panagrolaimus sp. ES5</name>
    <dbReference type="NCBI Taxonomy" id="591445"/>
    <lineage>
        <taxon>Eukaryota</taxon>
        <taxon>Metazoa</taxon>
        <taxon>Ecdysozoa</taxon>
        <taxon>Nematoda</taxon>
        <taxon>Chromadorea</taxon>
        <taxon>Rhabditida</taxon>
        <taxon>Tylenchina</taxon>
        <taxon>Panagrolaimomorpha</taxon>
        <taxon>Panagrolaimoidea</taxon>
        <taxon>Panagrolaimidae</taxon>
        <taxon>Panagrolaimus</taxon>
    </lineage>
</organism>
<dbReference type="WBParaSite" id="ES5_v2.g21086.t1">
    <property type="protein sequence ID" value="ES5_v2.g21086.t1"/>
    <property type="gene ID" value="ES5_v2.g21086"/>
</dbReference>
<reference evidence="2" key="1">
    <citation type="submission" date="2022-11" db="UniProtKB">
        <authorList>
            <consortium name="WormBaseParasite"/>
        </authorList>
    </citation>
    <scope>IDENTIFICATION</scope>
</reference>
<name>A0AC34FUD8_9BILA</name>
<proteinExistence type="predicted"/>
<sequence>MSDEEYGYEDDNGGGYDDDGGNNDDGYEPEDNNGQEYDQQEDDYQAEEYYDDEDPPAEEEEEQQHEDDEPQDEDDQDHQEEANDTNEESYDYHNDPTLEEDEAPPATANTNFAEGDDNAGHIPIDFGGMVKGALDGFGGGSIGDIMGTLENITGGSGGLTNIMASGGLAALASNLIANAAHQFLNVNPDTGRIIGSIAGNLIFNMGGQHNSLSDIGKIVLDNIISGKFHRDVVPFVSPHPGMPSFNLNFQAERDRCLREQRLFEDPEFPAQDSSLYFSKRPKQQIEWLRPAQIINDPQLIVSGQSRFDVVQGALGDCWLLAAAANLTLRDELFYRVVPPDQSFTENYAGIFHFQFWRYGQWVDVVIDDRLPTSNGELIYMHSDSENEFWSALLEKAYAKLYGSYEALKGGSTAEALEDFTGGLIEYFEVKEVSKEQLLAVLVRGFQMGSLFGCSIDADPNVTEAKMESGLVRG</sequence>
<protein>
    <submittedName>
        <fullName evidence="2">Calpain catalytic domain-containing protein</fullName>
    </submittedName>
</protein>
<evidence type="ECO:0000313" key="2">
    <source>
        <dbReference type="WBParaSite" id="ES5_v2.g21086.t1"/>
    </source>
</evidence>